<dbReference type="AlphaFoldDB" id="A0A9P4SCD7"/>
<feature type="region of interest" description="Disordered" evidence="1">
    <location>
        <begin position="109"/>
        <end position="246"/>
    </location>
</feature>
<proteinExistence type="predicted"/>
<dbReference type="EMBL" id="MU006093">
    <property type="protein sequence ID" value="KAF2840081.1"/>
    <property type="molecule type" value="Genomic_DNA"/>
</dbReference>
<protein>
    <submittedName>
        <fullName evidence="3">Sfi1-domain-containing protein</fullName>
    </submittedName>
</protein>
<accession>A0A9P4SCD7</accession>
<feature type="compositionally biased region" description="Basic and acidic residues" evidence="1">
    <location>
        <begin position="139"/>
        <end position="149"/>
    </location>
</feature>
<sequence length="1165" mass="134260">MPASTTTDELPPLTNEDVEVLYNIVTHAQTSTEPTFRALFQAYDIILAEQGIDPNHDQVFFRYLLRMGEEKTEDGNPDLFSKFQKTLAKEGIIVELKDDGEGVDEITRRLDSSELDGDQQQPVQPSRRASFSSVYEAVDTTRDGNKENIRGLPQKTWGQGSYSHRPASSASNHVSRRSRSDSARPGLYSSLPIRGRVRARAASEDVTSHSRKRDVSTSSRGSISITRNHHNTAATRNAGGYGPSGRVNGVHLQGTSKEVLEDAGYNPEPHYVPPEMLYRPTQTEMNEDAQTFRDHCSGRSIRQLLQRWRQRTDEARLWAEMNEDANAFRYYCTKRVTLEMLQRWRQRAAEALLKEDEMIAKAEAFDKNILLRQALEQWHGVWLVKKQEAETTKFFAHLERRADKARNLFLLTKAFTHWAQYASEEVLRTSVARRHILRTKYFNAWRDITAVNDFKVRRQVLHKFLDKWRRRAVQVQTQETETTSVYEGRITRNCFQRWLATYRERRALCDAEQYLMQKYLARWREIVRQLRERAEWVDQMRNRSLLQKDLLLWSTRTNQVVQTLPLLRSQVIQRLENRILHTSFSTWLLRTRQSQQAEEANRLRILRYALTKVRIRFSISYAQRQIANLYAVQCLYKWIIATRGKGREHTLDERAVRNALTAWHTKTELQRNSLKTAEQVFKRSQCTRLLSKSFTIWREKTGQIRQQSQLASSIYEPKLLYGALQAWINRTIHVRELNIQAEDAQFYVFAMHALKKWKDATQVAKKQHRREAYATVRRNHKMKLVHGILQTWRGRTARIRDLDNAANRLIENRTVTAASRALIAWHNRATTLTQLIQETEAMRRTTLLSSTLKLWNEQHQRVQSMSRKAETWQREIAILGAGTCFRKLNWRLFQMKQEQQKAIALRERNWEKHIRAMMRFWLEQALALRAQRRAQGTQSNRNRDPEENVMVPVLELSSTGSRHFVRPLSAPTEVERGVDEEDYPDEPSPSPLPSTKRHTRFSSHLYTAPSNRTGSKDNDDEAYVEGFTALDASAFDLNLDLNFPTTNTHSTLPAGILTSTPGYLKTPSKRATALAKARERTGAANLAIVTPAVGATPMRAFGAATAPPAVAEVENRGPVTPFRRKLLQQGYRASGARGAGAGRRRGVGFVGFEDIGEGSSRGNGR</sequence>
<dbReference type="InterPro" id="IPR013665">
    <property type="entry name" value="Sfi1_dom"/>
</dbReference>
<gene>
    <name evidence="3" type="ORF">M501DRAFT_1048981</name>
</gene>
<dbReference type="Proteomes" id="UP000799429">
    <property type="component" value="Unassembled WGS sequence"/>
</dbReference>
<evidence type="ECO:0000313" key="4">
    <source>
        <dbReference type="Proteomes" id="UP000799429"/>
    </source>
</evidence>
<feature type="domain" description="Sfi1 spindle body" evidence="2">
    <location>
        <begin position="385"/>
        <end position="562"/>
    </location>
</feature>
<keyword evidence="4" id="KW-1185">Reference proteome</keyword>
<comment type="caution">
    <text evidence="3">The sequence shown here is derived from an EMBL/GenBank/DDBJ whole genome shotgun (WGS) entry which is preliminary data.</text>
</comment>
<evidence type="ECO:0000313" key="3">
    <source>
        <dbReference type="EMBL" id="KAF2840081.1"/>
    </source>
</evidence>
<name>A0A9P4SCD7_9PEZI</name>
<feature type="compositionally biased region" description="Polar residues" evidence="1">
    <location>
        <begin position="118"/>
        <end position="133"/>
    </location>
</feature>
<organism evidence="3 4">
    <name type="scientific">Patellaria atrata CBS 101060</name>
    <dbReference type="NCBI Taxonomy" id="1346257"/>
    <lineage>
        <taxon>Eukaryota</taxon>
        <taxon>Fungi</taxon>
        <taxon>Dikarya</taxon>
        <taxon>Ascomycota</taxon>
        <taxon>Pezizomycotina</taxon>
        <taxon>Dothideomycetes</taxon>
        <taxon>Dothideomycetes incertae sedis</taxon>
        <taxon>Patellariales</taxon>
        <taxon>Patellariaceae</taxon>
        <taxon>Patellaria</taxon>
    </lineage>
</organism>
<feature type="domain" description="Sfi1 spindle body" evidence="2">
    <location>
        <begin position="568"/>
        <end position="925"/>
    </location>
</feature>
<evidence type="ECO:0000256" key="1">
    <source>
        <dbReference type="SAM" id="MobiDB-lite"/>
    </source>
</evidence>
<feature type="region of interest" description="Disordered" evidence="1">
    <location>
        <begin position="962"/>
        <end position="1001"/>
    </location>
</feature>
<dbReference type="OrthoDB" id="5215300at2759"/>
<dbReference type="Pfam" id="PF08457">
    <property type="entry name" value="Sfi1"/>
    <property type="match status" value="2"/>
</dbReference>
<feature type="compositionally biased region" description="Low complexity" evidence="1">
    <location>
        <begin position="216"/>
        <end position="226"/>
    </location>
</feature>
<reference evidence="3" key="1">
    <citation type="journal article" date="2020" name="Stud. Mycol.">
        <title>101 Dothideomycetes genomes: a test case for predicting lifestyles and emergence of pathogens.</title>
        <authorList>
            <person name="Haridas S."/>
            <person name="Albert R."/>
            <person name="Binder M."/>
            <person name="Bloem J."/>
            <person name="Labutti K."/>
            <person name="Salamov A."/>
            <person name="Andreopoulos B."/>
            <person name="Baker S."/>
            <person name="Barry K."/>
            <person name="Bills G."/>
            <person name="Bluhm B."/>
            <person name="Cannon C."/>
            <person name="Castanera R."/>
            <person name="Culley D."/>
            <person name="Daum C."/>
            <person name="Ezra D."/>
            <person name="Gonzalez J."/>
            <person name="Henrissat B."/>
            <person name="Kuo A."/>
            <person name="Liang C."/>
            <person name="Lipzen A."/>
            <person name="Lutzoni F."/>
            <person name="Magnuson J."/>
            <person name="Mondo S."/>
            <person name="Nolan M."/>
            <person name="Ohm R."/>
            <person name="Pangilinan J."/>
            <person name="Park H.-J."/>
            <person name="Ramirez L."/>
            <person name="Alfaro M."/>
            <person name="Sun H."/>
            <person name="Tritt A."/>
            <person name="Yoshinaga Y."/>
            <person name="Zwiers L.-H."/>
            <person name="Turgeon B."/>
            <person name="Goodwin S."/>
            <person name="Spatafora J."/>
            <person name="Crous P."/>
            <person name="Grigoriev I."/>
        </authorList>
    </citation>
    <scope>NUCLEOTIDE SEQUENCE</scope>
    <source>
        <strain evidence="3">CBS 101060</strain>
    </source>
</reference>
<feature type="compositionally biased region" description="Polar residues" evidence="1">
    <location>
        <begin position="156"/>
        <end position="173"/>
    </location>
</feature>
<evidence type="ECO:0000259" key="2">
    <source>
        <dbReference type="Pfam" id="PF08457"/>
    </source>
</evidence>